<protein>
    <recommendedName>
        <fullName evidence="1">Alpha/beta hydrolase domain-containing protein</fullName>
    </recommendedName>
</protein>
<gene>
    <name evidence="2" type="ORF">BL253_24645</name>
</gene>
<proteinExistence type="predicted"/>
<evidence type="ECO:0000313" key="2">
    <source>
        <dbReference type="EMBL" id="ONH26440.1"/>
    </source>
</evidence>
<feature type="domain" description="Alpha/beta hydrolase" evidence="1">
    <location>
        <begin position="1"/>
        <end position="426"/>
    </location>
</feature>
<reference evidence="3" key="1">
    <citation type="submission" date="2016-10" db="EMBL/GenBank/DDBJ databases">
        <title>Frankia sp. NRRL B-16386 Genome sequencing.</title>
        <authorList>
            <person name="Ghodhbane-Gtari F."/>
            <person name="Swanson E."/>
            <person name="Gueddou A."/>
            <person name="Hezbri K."/>
            <person name="Ktari K."/>
            <person name="Nouioui I."/>
            <person name="Morris K."/>
            <person name="Simpson S."/>
            <person name="Abebe-Akele F."/>
            <person name="Thomas K."/>
            <person name="Gtari M."/>
            <person name="Tisa L.S."/>
        </authorList>
    </citation>
    <scope>NUCLEOTIDE SEQUENCE [LARGE SCALE GENOMIC DNA]</scope>
    <source>
        <strain evidence="3">NRRL B-16386</strain>
    </source>
</reference>
<organism evidence="2 3">
    <name type="scientific">Pseudofrankia asymbiotica</name>
    <dbReference type="NCBI Taxonomy" id="1834516"/>
    <lineage>
        <taxon>Bacteria</taxon>
        <taxon>Bacillati</taxon>
        <taxon>Actinomycetota</taxon>
        <taxon>Actinomycetes</taxon>
        <taxon>Frankiales</taxon>
        <taxon>Frankiaceae</taxon>
        <taxon>Pseudofrankia</taxon>
    </lineage>
</organism>
<evidence type="ECO:0000259" key="1">
    <source>
        <dbReference type="Pfam" id="PF20091"/>
    </source>
</evidence>
<dbReference type="STRING" id="1834516.BL253_24645"/>
<dbReference type="AlphaFoldDB" id="A0A1V2I7S1"/>
<dbReference type="Pfam" id="PF20091">
    <property type="entry name" value="Abhydrolase_10"/>
    <property type="match status" value="1"/>
</dbReference>
<dbReference type="InterPro" id="IPR045394">
    <property type="entry name" value="Abhydrolase_dom"/>
</dbReference>
<keyword evidence="3" id="KW-1185">Reference proteome</keyword>
<comment type="caution">
    <text evidence="2">The sequence shown here is derived from an EMBL/GenBank/DDBJ whole genome shotgun (WGS) entry which is preliminary data.</text>
</comment>
<dbReference type="EMBL" id="MOMC01000051">
    <property type="protein sequence ID" value="ONH26440.1"/>
    <property type="molecule type" value="Genomic_DNA"/>
</dbReference>
<dbReference type="Proteomes" id="UP000188929">
    <property type="component" value="Unassembled WGS sequence"/>
</dbReference>
<name>A0A1V2I7S1_9ACTN</name>
<sequence>MGYKESEFFLSGTATSYTSGSPLTSDGKWAVAPSGTAPYTTRAVVRRPVDPKKFNGTVIVEWLNVSGGVDAGPDWTLTHNELVREGFAWVGVSAQWTGVQTAKGNNPALLPGNPVRYAPLSHPGDSYSYDIYSQAGQALRADSALMLGGLKPRELIAAGESQSAARLVTYIDAVHPLARVYDGFLVHSRSASGAALAQVAPPALTPTVPVPSPALIRDDLNVPVFVFQTETDVAGSNLAARQPDTKRFRAWEVAGTAHFDHYGLQIGPADLGDGQGAILNLTAMQNPPTDTSAGACTLPINTGGAHWVLDAAVFWLNQWVAKGVEPSRGPLLQTTGVSPVVFAKDANGNALGGVRSPQVDAPIATLAGVGNTPVLCGLFGTTVPFSASTLAGLYKNHGQFVAQWSKATTVGVVRGFLRPADAVELVNAAARSQIGK</sequence>
<evidence type="ECO:0000313" key="3">
    <source>
        <dbReference type="Proteomes" id="UP000188929"/>
    </source>
</evidence>
<accession>A0A1V2I7S1</accession>